<dbReference type="AlphaFoldDB" id="A0A1M5KTC8"/>
<gene>
    <name evidence="1" type="ORF">SAMN05421866_0829</name>
</gene>
<dbReference type="Proteomes" id="UP000184047">
    <property type="component" value="Unassembled WGS sequence"/>
</dbReference>
<dbReference type="STRING" id="421058.SAMN05421866_0829"/>
<protein>
    <submittedName>
        <fullName evidence="1">Uncharacterized protein</fullName>
    </submittedName>
</protein>
<sequence length="30" mass="3529">MESRQKIFGILTIFIYILVGDNNDNPKLLY</sequence>
<keyword evidence="2" id="KW-1185">Reference proteome</keyword>
<accession>A0A1M5KTC8</accession>
<name>A0A1M5KTC8_9FLAO</name>
<proteinExistence type="predicted"/>
<organism evidence="1 2">
    <name type="scientific">Chryseobacterium oranimense</name>
    <dbReference type="NCBI Taxonomy" id="421058"/>
    <lineage>
        <taxon>Bacteria</taxon>
        <taxon>Pseudomonadati</taxon>
        <taxon>Bacteroidota</taxon>
        <taxon>Flavobacteriia</taxon>
        <taxon>Flavobacteriales</taxon>
        <taxon>Weeksellaceae</taxon>
        <taxon>Chryseobacterium group</taxon>
        <taxon>Chryseobacterium</taxon>
    </lineage>
</organism>
<evidence type="ECO:0000313" key="2">
    <source>
        <dbReference type="Proteomes" id="UP000184047"/>
    </source>
</evidence>
<reference evidence="2" key="1">
    <citation type="submission" date="2016-11" db="EMBL/GenBank/DDBJ databases">
        <authorList>
            <person name="Varghese N."/>
            <person name="Submissions S."/>
        </authorList>
    </citation>
    <scope>NUCLEOTIDE SEQUENCE [LARGE SCALE GENOMIC DNA]</scope>
    <source>
        <strain evidence="2">DSM 19055</strain>
    </source>
</reference>
<evidence type="ECO:0000313" key="1">
    <source>
        <dbReference type="EMBL" id="SHG56054.1"/>
    </source>
</evidence>
<dbReference type="EMBL" id="FQWT01000001">
    <property type="protein sequence ID" value="SHG56054.1"/>
    <property type="molecule type" value="Genomic_DNA"/>
</dbReference>